<proteinExistence type="inferred from homology"/>
<evidence type="ECO:0000313" key="3">
    <source>
        <dbReference type="EMBL" id="RSH85043.1"/>
    </source>
</evidence>
<reference evidence="3 4" key="1">
    <citation type="submission" date="2018-11" db="EMBL/GenBank/DDBJ databases">
        <title>Genome sequence of Apiotrichum porosum DSM 27194.</title>
        <authorList>
            <person name="Aliyu H."/>
            <person name="Gorte O."/>
            <person name="Ochsenreither K."/>
        </authorList>
    </citation>
    <scope>NUCLEOTIDE SEQUENCE [LARGE SCALE GENOMIC DNA]</scope>
    <source>
        <strain evidence="3 4">DSM 27194</strain>
    </source>
</reference>
<dbReference type="Pfam" id="PF04303">
    <property type="entry name" value="PrpF"/>
    <property type="match status" value="1"/>
</dbReference>
<dbReference type="PANTHER" id="PTHR43709:SF2">
    <property type="entry name" value="DUF453 DOMAIN PROTEIN (AFU_ORTHOLOGUE AFUA_6G00360)"/>
    <property type="match status" value="1"/>
</dbReference>
<gene>
    <name evidence="3" type="ORF">EHS24_006631</name>
</gene>
<dbReference type="STRING" id="105984.A0A427Y1Y9"/>
<keyword evidence="4" id="KW-1185">Reference proteome</keyword>
<dbReference type="EMBL" id="RSCE01000003">
    <property type="protein sequence ID" value="RSH85043.1"/>
    <property type="molecule type" value="Genomic_DNA"/>
</dbReference>
<dbReference type="PANTHER" id="PTHR43709">
    <property type="entry name" value="ACONITATE ISOMERASE-RELATED"/>
    <property type="match status" value="1"/>
</dbReference>
<dbReference type="InterPro" id="IPR007400">
    <property type="entry name" value="PrpF-like"/>
</dbReference>
<organism evidence="3 4">
    <name type="scientific">Apiotrichum porosum</name>
    <dbReference type="NCBI Taxonomy" id="105984"/>
    <lineage>
        <taxon>Eukaryota</taxon>
        <taxon>Fungi</taxon>
        <taxon>Dikarya</taxon>
        <taxon>Basidiomycota</taxon>
        <taxon>Agaricomycotina</taxon>
        <taxon>Tremellomycetes</taxon>
        <taxon>Trichosporonales</taxon>
        <taxon>Trichosporonaceae</taxon>
        <taxon>Apiotrichum</taxon>
    </lineage>
</organism>
<dbReference type="Gene3D" id="3.10.310.10">
    <property type="entry name" value="Diaminopimelate Epimerase, Chain A, domain 1"/>
    <property type="match status" value="2"/>
</dbReference>
<evidence type="ECO:0000256" key="1">
    <source>
        <dbReference type="ARBA" id="ARBA00007673"/>
    </source>
</evidence>
<dbReference type="GO" id="GO:0016853">
    <property type="term" value="F:isomerase activity"/>
    <property type="evidence" value="ECO:0007669"/>
    <property type="project" value="UniProtKB-KW"/>
</dbReference>
<keyword evidence="2" id="KW-0413">Isomerase</keyword>
<dbReference type="RefSeq" id="XP_028478491.1">
    <property type="nucleotide sequence ID" value="XM_028622039.1"/>
</dbReference>
<sequence>MARVDRSLPATFYRGGTSKALVFRDADLPTSRAERDAIFLSAMGSPDPNGRQLDGMGGGYSSVSKVLIIGKSEHPDADVDYTFAQVLVNAPIVDYGSNCGNMLAAVGPFALENGLVAPGPQADSHKVVRILNTNTNKLIHSTFPTVAGFPAQADLSGDFAIDGVANTHARVTLDFINPQGSRTGKLFPTGERQEGLALPDGTTIKATLMDCGNPCVFILASDLGVDSTILPPDLEGDKAMLRRLDDIRNAAAVKMGLVDSLDQAGKAKSVPKVCIMSAKADHKVLSGETLSADKIDLVTRCISSGDPHRALPITASLCTAAASQIEGTVVHQCLSGPRVSQGVIIGHASGTIEVDAVLATGPGGDIEVPKARVFRTAKKLFEGKVFY</sequence>
<dbReference type="SUPFAM" id="SSF54506">
    <property type="entry name" value="Diaminopimelate epimerase-like"/>
    <property type="match status" value="2"/>
</dbReference>
<evidence type="ECO:0000313" key="4">
    <source>
        <dbReference type="Proteomes" id="UP000279236"/>
    </source>
</evidence>
<dbReference type="AlphaFoldDB" id="A0A427Y1Y9"/>
<dbReference type="Proteomes" id="UP000279236">
    <property type="component" value="Unassembled WGS sequence"/>
</dbReference>
<comment type="caution">
    <text evidence="3">The sequence shown here is derived from an EMBL/GenBank/DDBJ whole genome shotgun (WGS) entry which is preliminary data.</text>
</comment>
<accession>A0A427Y1Y9</accession>
<evidence type="ECO:0000256" key="2">
    <source>
        <dbReference type="ARBA" id="ARBA00023235"/>
    </source>
</evidence>
<name>A0A427Y1Y9_9TREE</name>
<comment type="similarity">
    <text evidence="1">Belongs to the PrpF family.</text>
</comment>
<dbReference type="GeneID" id="39591174"/>
<dbReference type="OrthoDB" id="10267539at2759"/>
<evidence type="ECO:0008006" key="5">
    <source>
        <dbReference type="Google" id="ProtNLM"/>
    </source>
</evidence>
<protein>
    <recommendedName>
        <fullName evidence="5">PrpF protein</fullName>
    </recommendedName>
</protein>